<evidence type="ECO:0000313" key="2">
    <source>
        <dbReference type="RefSeq" id="XP_056690392.1"/>
    </source>
</evidence>
<organism evidence="1 2">
    <name type="scientific">Spinacia oleracea</name>
    <name type="common">Spinach</name>
    <dbReference type="NCBI Taxonomy" id="3562"/>
    <lineage>
        <taxon>Eukaryota</taxon>
        <taxon>Viridiplantae</taxon>
        <taxon>Streptophyta</taxon>
        <taxon>Embryophyta</taxon>
        <taxon>Tracheophyta</taxon>
        <taxon>Spermatophyta</taxon>
        <taxon>Magnoliopsida</taxon>
        <taxon>eudicotyledons</taxon>
        <taxon>Gunneridae</taxon>
        <taxon>Pentapetalae</taxon>
        <taxon>Caryophyllales</taxon>
        <taxon>Chenopodiaceae</taxon>
        <taxon>Chenopodioideae</taxon>
        <taxon>Anserineae</taxon>
        <taxon>Spinacia</taxon>
    </lineage>
</organism>
<sequence length="95" mass="10951">MAQCSYHSSPIARTKDLDTIDLLDQLPTLQQLLYRVLGCQDLVFTLVEKTSFATYLVPMSCIEVFKLCASRRRAECRAARFLGCCRVCIYCYEWP</sequence>
<name>A0ABM3R458_SPIOL</name>
<keyword evidence="1" id="KW-1185">Reference proteome</keyword>
<proteinExistence type="predicted"/>
<gene>
    <name evidence="2" type="primary">LOC110778378</name>
</gene>
<dbReference type="Proteomes" id="UP000813463">
    <property type="component" value="Chromosome 1"/>
</dbReference>
<accession>A0ABM3R458</accession>
<dbReference type="RefSeq" id="XP_056690392.1">
    <property type="nucleotide sequence ID" value="XM_056834414.1"/>
</dbReference>
<evidence type="ECO:0000313" key="1">
    <source>
        <dbReference type="Proteomes" id="UP000813463"/>
    </source>
</evidence>
<reference evidence="2" key="2">
    <citation type="submission" date="2025-08" db="UniProtKB">
        <authorList>
            <consortium name="RefSeq"/>
        </authorList>
    </citation>
    <scope>IDENTIFICATION</scope>
    <source>
        <tissue evidence="2">Leaf</tissue>
    </source>
</reference>
<reference evidence="1" key="1">
    <citation type="journal article" date="2021" name="Nat. Commun.">
        <title>Genomic analyses provide insights into spinach domestication and the genetic basis of agronomic traits.</title>
        <authorList>
            <person name="Cai X."/>
            <person name="Sun X."/>
            <person name="Xu C."/>
            <person name="Sun H."/>
            <person name="Wang X."/>
            <person name="Ge C."/>
            <person name="Zhang Z."/>
            <person name="Wang Q."/>
            <person name="Fei Z."/>
            <person name="Jiao C."/>
            <person name="Wang Q."/>
        </authorList>
    </citation>
    <scope>NUCLEOTIDE SEQUENCE [LARGE SCALE GENOMIC DNA]</scope>
    <source>
        <strain evidence="1">cv. Varoflay</strain>
    </source>
</reference>
<protein>
    <submittedName>
        <fullName evidence="2">Clathrin assembly protein At4g25940</fullName>
    </submittedName>
</protein>
<dbReference type="GeneID" id="110778378"/>